<dbReference type="EMBL" id="JAFFZN010000003">
    <property type="protein sequence ID" value="MBO8184986.1"/>
    <property type="molecule type" value="Genomic_DNA"/>
</dbReference>
<organism evidence="2 3">
    <name type="scientific">Streptomyces spirodelae</name>
    <dbReference type="NCBI Taxonomy" id="2812904"/>
    <lineage>
        <taxon>Bacteria</taxon>
        <taxon>Bacillati</taxon>
        <taxon>Actinomycetota</taxon>
        <taxon>Actinomycetes</taxon>
        <taxon>Kitasatosporales</taxon>
        <taxon>Streptomycetaceae</taxon>
        <taxon>Streptomyces</taxon>
    </lineage>
</organism>
<evidence type="ECO:0000313" key="3">
    <source>
        <dbReference type="Proteomes" id="UP001518976"/>
    </source>
</evidence>
<evidence type="ECO:0008006" key="4">
    <source>
        <dbReference type="Google" id="ProtNLM"/>
    </source>
</evidence>
<sequence length="113" mass="13209">MRESAEEAEVFGPLPWEPIWQRPRTPRSRARKNQEPGTQRVRSQAAVRRHPAAREFRRPRPQELLLRHRARSVAMVCPPSLSLKWQHEMREKFGPDVVIVNSELMARHDGATD</sequence>
<evidence type="ECO:0000256" key="1">
    <source>
        <dbReference type="SAM" id="MobiDB-lite"/>
    </source>
</evidence>
<dbReference type="Gene3D" id="3.40.50.10810">
    <property type="entry name" value="Tandem AAA-ATPase domain"/>
    <property type="match status" value="1"/>
</dbReference>
<dbReference type="RefSeq" id="WP_209263769.1">
    <property type="nucleotide sequence ID" value="NZ_JAFFZN010000003.1"/>
</dbReference>
<name>A0ABS3WQ09_9ACTN</name>
<protein>
    <recommendedName>
        <fullName evidence="4">SNF2 N-terminal domain-containing protein</fullName>
    </recommendedName>
</protein>
<accession>A0ABS3WQ09</accession>
<feature type="compositionally biased region" description="Basic and acidic residues" evidence="1">
    <location>
        <begin position="52"/>
        <end position="61"/>
    </location>
</feature>
<feature type="region of interest" description="Disordered" evidence="1">
    <location>
        <begin position="17"/>
        <end position="61"/>
    </location>
</feature>
<comment type="caution">
    <text evidence="2">The sequence shown here is derived from an EMBL/GenBank/DDBJ whole genome shotgun (WGS) entry which is preliminary data.</text>
</comment>
<reference evidence="2 3" key="1">
    <citation type="submission" date="2021-02" db="EMBL/GenBank/DDBJ databases">
        <title>Streptomyces spirodelae sp. nov., isolated from duckweed.</title>
        <authorList>
            <person name="Saimee Y."/>
            <person name="Duangmal K."/>
        </authorList>
    </citation>
    <scope>NUCLEOTIDE SEQUENCE [LARGE SCALE GENOMIC DNA]</scope>
    <source>
        <strain evidence="2 3">DW4-2</strain>
    </source>
</reference>
<proteinExistence type="predicted"/>
<dbReference type="InterPro" id="IPR038718">
    <property type="entry name" value="SNF2-like_sf"/>
</dbReference>
<evidence type="ECO:0000313" key="2">
    <source>
        <dbReference type="EMBL" id="MBO8184986.1"/>
    </source>
</evidence>
<gene>
    <name evidence="2" type="ORF">JW592_05800</name>
</gene>
<keyword evidence="3" id="KW-1185">Reference proteome</keyword>
<dbReference type="Proteomes" id="UP001518976">
    <property type="component" value="Unassembled WGS sequence"/>
</dbReference>